<dbReference type="AlphaFoldDB" id="A0A445H8B5"/>
<keyword evidence="2" id="KW-1185">Reference proteome</keyword>
<sequence length="65" mass="7745">MFTFLCGMTRLHPYLPSLIYLHPYSHRHRHRQGHHVQHPHDGHSALHRRWRVGTCEETAISEPSK</sequence>
<evidence type="ECO:0000313" key="2">
    <source>
        <dbReference type="Proteomes" id="UP000289340"/>
    </source>
</evidence>
<reference evidence="1 2" key="1">
    <citation type="submission" date="2018-09" db="EMBL/GenBank/DDBJ databases">
        <title>A high-quality reference genome of wild soybean provides a powerful tool to mine soybean genomes.</title>
        <authorList>
            <person name="Xie M."/>
            <person name="Chung C.Y.L."/>
            <person name="Li M.-W."/>
            <person name="Wong F.-L."/>
            <person name="Chan T.-F."/>
            <person name="Lam H.-M."/>
        </authorList>
    </citation>
    <scope>NUCLEOTIDE SEQUENCE [LARGE SCALE GENOMIC DNA]</scope>
    <source>
        <strain evidence="2">cv. W05</strain>
        <tissue evidence="1">Hypocotyl of etiolated seedlings</tissue>
    </source>
</reference>
<dbReference type="Proteomes" id="UP000289340">
    <property type="component" value="Chromosome 14"/>
</dbReference>
<evidence type="ECO:0000313" key="1">
    <source>
        <dbReference type="EMBL" id="RZB69839.1"/>
    </source>
</evidence>
<accession>A0A445H8B5</accession>
<comment type="caution">
    <text evidence="1">The sequence shown here is derived from an EMBL/GenBank/DDBJ whole genome shotgun (WGS) entry which is preliminary data.</text>
</comment>
<protein>
    <submittedName>
        <fullName evidence="1">Uncharacterized protein</fullName>
    </submittedName>
</protein>
<gene>
    <name evidence="1" type="ORF">D0Y65_039252</name>
</gene>
<dbReference type="EMBL" id="QZWG01000014">
    <property type="protein sequence ID" value="RZB69839.1"/>
    <property type="molecule type" value="Genomic_DNA"/>
</dbReference>
<organism evidence="1 2">
    <name type="scientific">Glycine soja</name>
    <name type="common">Wild soybean</name>
    <dbReference type="NCBI Taxonomy" id="3848"/>
    <lineage>
        <taxon>Eukaryota</taxon>
        <taxon>Viridiplantae</taxon>
        <taxon>Streptophyta</taxon>
        <taxon>Embryophyta</taxon>
        <taxon>Tracheophyta</taxon>
        <taxon>Spermatophyta</taxon>
        <taxon>Magnoliopsida</taxon>
        <taxon>eudicotyledons</taxon>
        <taxon>Gunneridae</taxon>
        <taxon>Pentapetalae</taxon>
        <taxon>rosids</taxon>
        <taxon>fabids</taxon>
        <taxon>Fabales</taxon>
        <taxon>Fabaceae</taxon>
        <taxon>Papilionoideae</taxon>
        <taxon>50 kb inversion clade</taxon>
        <taxon>NPAAA clade</taxon>
        <taxon>indigoferoid/millettioid clade</taxon>
        <taxon>Phaseoleae</taxon>
        <taxon>Glycine</taxon>
        <taxon>Glycine subgen. Soja</taxon>
    </lineage>
</organism>
<name>A0A445H8B5_GLYSO</name>
<proteinExistence type="predicted"/>